<evidence type="ECO:0000313" key="2">
    <source>
        <dbReference type="EMBL" id="CAB3251767.1"/>
    </source>
</evidence>
<feature type="compositionally biased region" description="Basic residues" evidence="1">
    <location>
        <begin position="18"/>
        <end position="33"/>
    </location>
</feature>
<accession>A0A8S1B570</accession>
<feature type="region of interest" description="Disordered" evidence="1">
    <location>
        <begin position="1"/>
        <end position="74"/>
    </location>
</feature>
<dbReference type="Proteomes" id="UP000494256">
    <property type="component" value="Unassembled WGS sequence"/>
</dbReference>
<feature type="compositionally biased region" description="Basic and acidic residues" evidence="1">
    <location>
        <begin position="34"/>
        <end position="50"/>
    </location>
</feature>
<name>A0A8S1B570_ARCPL</name>
<organism evidence="2 3">
    <name type="scientific">Arctia plantaginis</name>
    <name type="common">Wood tiger moth</name>
    <name type="synonym">Phalaena plantaginis</name>
    <dbReference type="NCBI Taxonomy" id="874455"/>
    <lineage>
        <taxon>Eukaryota</taxon>
        <taxon>Metazoa</taxon>
        <taxon>Ecdysozoa</taxon>
        <taxon>Arthropoda</taxon>
        <taxon>Hexapoda</taxon>
        <taxon>Insecta</taxon>
        <taxon>Pterygota</taxon>
        <taxon>Neoptera</taxon>
        <taxon>Endopterygota</taxon>
        <taxon>Lepidoptera</taxon>
        <taxon>Glossata</taxon>
        <taxon>Ditrysia</taxon>
        <taxon>Noctuoidea</taxon>
        <taxon>Erebidae</taxon>
        <taxon>Arctiinae</taxon>
        <taxon>Arctia</taxon>
    </lineage>
</organism>
<evidence type="ECO:0000256" key="1">
    <source>
        <dbReference type="SAM" id="MobiDB-lite"/>
    </source>
</evidence>
<proteinExistence type="predicted"/>
<comment type="caution">
    <text evidence="2">The sequence shown here is derived from an EMBL/GenBank/DDBJ whole genome shotgun (WGS) entry which is preliminary data.</text>
</comment>
<evidence type="ECO:0000313" key="3">
    <source>
        <dbReference type="Proteomes" id="UP000494256"/>
    </source>
</evidence>
<dbReference type="AlphaFoldDB" id="A0A8S1B570"/>
<feature type="compositionally biased region" description="Basic and acidic residues" evidence="1">
    <location>
        <begin position="57"/>
        <end position="67"/>
    </location>
</feature>
<dbReference type="EMBL" id="CADEBD010000361">
    <property type="protein sequence ID" value="CAB3251767.1"/>
    <property type="molecule type" value="Genomic_DNA"/>
</dbReference>
<sequence length="74" mass="9309">MPRASRTRNQLSEEDKKLRRREQKKLSIRRARAQMKEADLENRRRQDRERYRRKKEQGKIKSIKDYTPRQQRQI</sequence>
<gene>
    <name evidence="2" type="ORF">APLA_LOCUS13726</name>
</gene>
<reference evidence="2 3" key="1">
    <citation type="submission" date="2020-04" db="EMBL/GenBank/DDBJ databases">
        <authorList>
            <person name="Wallbank WR R."/>
            <person name="Pardo Diaz C."/>
            <person name="Kozak K."/>
            <person name="Martin S."/>
            <person name="Jiggins C."/>
            <person name="Moest M."/>
            <person name="Warren A I."/>
            <person name="Byers J.R.P. K."/>
            <person name="Montejo-Kovacevich G."/>
            <person name="Yen C E."/>
        </authorList>
    </citation>
    <scope>NUCLEOTIDE SEQUENCE [LARGE SCALE GENOMIC DNA]</scope>
</reference>
<protein>
    <submittedName>
        <fullName evidence="2">Uncharacterized protein</fullName>
    </submittedName>
</protein>